<dbReference type="GO" id="GO:0006508">
    <property type="term" value="P:proteolysis"/>
    <property type="evidence" value="ECO:0007669"/>
    <property type="project" value="InterPro"/>
</dbReference>
<organism evidence="4 5">
    <name type="scientific">Rhizorhabdus wittichii</name>
    <dbReference type="NCBI Taxonomy" id="160791"/>
    <lineage>
        <taxon>Bacteria</taxon>
        <taxon>Pseudomonadati</taxon>
        <taxon>Pseudomonadota</taxon>
        <taxon>Alphaproteobacteria</taxon>
        <taxon>Sphingomonadales</taxon>
        <taxon>Sphingomonadaceae</taxon>
        <taxon>Rhizorhabdus</taxon>
    </lineage>
</organism>
<dbReference type="GO" id="GO:0008270">
    <property type="term" value="F:zinc ion binding"/>
    <property type="evidence" value="ECO:0007669"/>
    <property type="project" value="InterPro"/>
</dbReference>
<dbReference type="RefSeq" id="WP_012049308.1">
    <property type="nucleotide sequence ID" value="NZ_CP059319.1"/>
</dbReference>
<keyword evidence="4" id="KW-0378">Hydrolase</keyword>
<dbReference type="PANTHER" id="PTHR12756:SF11">
    <property type="entry name" value="CYTOSOLIC CARBOXYPEPTIDASE 1"/>
    <property type="match status" value="1"/>
</dbReference>
<feature type="active site" description="Proton donor/acceptor" evidence="2">
    <location>
        <position position="337"/>
    </location>
</feature>
<dbReference type="Gene3D" id="3.40.630.10">
    <property type="entry name" value="Zn peptidases"/>
    <property type="match status" value="1"/>
</dbReference>
<dbReference type="PROSITE" id="PS52035">
    <property type="entry name" value="PEPTIDASE_M14"/>
    <property type="match status" value="1"/>
</dbReference>
<dbReference type="InterPro" id="IPR040626">
    <property type="entry name" value="Pepdidase_M14_N"/>
</dbReference>
<gene>
    <name evidence="4" type="ORF">HRJ34_16955</name>
</gene>
<feature type="domain" description="Peptidase M14" evidence="3">
    <location>
        <begin position="115"/>
        <end position="376"/>
    </location>
</feature>
<dbReference type="PANTHER" id="PTHR12756">
    <property type="entry name" value="CYTOSOLIC CARBOXYPEPTIDASE"/>
    <property type="match status" value="1"/>
</dbReference>
<sequence>MSHPDSISISSGFDSGNIAVTGRDGTTFDLAIVKDHQSDFYQWFHFRLSGAKGVPVTLRIGNAGAAAYPDGWKEYQACCSADRQVWRRVPTDYADGALTIRVTPDADSVWLAYFAPYSMERHHDLVARIAGAPGVVHERLGATLDGQDIDLLTIGEGPKTVWLYARQHPGESMAEWWMEGALERLTDPHDAVARSLRRRATFHIVPNMNPDGSRRGHLRTNAAGVNLNREWHEPTAERSPEVLHVLARMDRTGVDFAMDVHGDEAIPHVFIAGFEGIPAWTEEQGRLYHLFRDTLARRCPDFQTRRGYPVAAKGKANLSMSTNQLANRFGCVATTLEMPFKDNADLPDAEHGWSPERSKRLGAECLGALHEILDALPAKR</sequence>
<reference evidence="4" key="1">
    <citation type="submission" date="2020-07" db="EMBL/GenBank/DDBJ databases">
        <authorList>
            <person name="Camacho E."/>
        </authorList>
    </citation>
    <scope>NUCLEOTIDE SEQUENCE</scope>
    <source>
        <strain evidence="4">MPO218</strain>
    </source>
</reference>
<dbReference type="Pfam" id="PF00246">
    <property type="entry name" value="Peptidase_M14"/>
    <property type="match status" value="1"/>
</dbReference>
<keyword evidence="4" id="KW-0121">Carboxypeptidase</keyword>
<dbReference type="InterPro" id="IPR050821">
    <property type="entry name" value="Cytosolic_carboxypeptidase"/>
</dbReference>
<dbReference type="Proteomes" id="UP000664914">
    <property type="component" value="Chromosome"/>
</dbReference>
<accession>A0A975HC36</accession>
<dbReference type="OMA" id="WFAYFEP"/>
<evidence type="ECO:0000256" key="2">
    <source>
        <dbReference type="PROSITE-ProRule" id="PRU01379"/>
    </source>
</evidence>
<protein>
    <submittedName>
        <fullName evidence="4">Carboxypeptidase family protein</fullName>
    </submittedName>
</protein>
<dbReference type="AlphaFoldDB" id="A0A975HC36"/>
<dbReference type="GO" id="GO:0004181">
    <property type="term" value="F:metallocarboxypeptidase activity"/>
    <property type="evidence" value="ECO:0007669"/>
    <property type="project" value="InterPro"/>
</dbReference>
<dbReference type="CDD" id="cd06234">
    <property type="entry name" value="M14_PaCCP-like"/>
    <property type="match status" value="1"/>
</dbReference>
<comment type="cofactor">
    <cofactor evidence="1">
        <name>Zn(2+)</name>
        <dbReference type="ChEBI" id="CHEBI:29105"/>
    </cofactor>
</comment>
<evidence type="ECO:0000256" key="1">
    <source>
        <dbReference type="ARBA" id="ARBA00001947"/>
    </source>
</evidence>
<dbReference type="Gene3D" id="2.60.40.3120">
    <property type="match status" value="1"/>
</dbReference>
<dbReference type="SUPFAM" id="SSF53187">
    <property type="entry name" value="Zn-dependent exopeptidases"/>
    <property type="match status" value="1"/>
</dbReference>
<proteinExistence type="inferred from homology"/>
<reference evidence="4" key="2">
    <citation type="submission" date="2021-04" db="EMBL/GenBank/DDBJ databases">
        <title>Isolation and genomic analysis of the ibuprofen-degrading bacterium Sphingomonas strain MPO218.</title>
        <authorList>
            <person name="Aulestia M."/>
            <person name="Flores A."/>
            <person name="Mangas E.L."/>
            <person name="Perez-Pulido A.J."/>
            <person name="Santero E."/>
            <person name="Camacho E.M."/>
        </authorList>
    </citation>
    <scope>NUCLEOTIDE SEQUENCE</scope>
    <source>
        <strain evidence="4">MPO218</strain>
    </source>
</reference>
<keyword evidence="4" id="KW-0645">Protease</keyword>
<dbReference type="EMBL" id="CP059319">
    <property type="protein sequence ID" value="QTH20040.1"/>
    <property type="molecule type" value="Genomic_DNA"/>
</dbReference>
<dbReference type="Pfam" id="PF18027">
    <property type="entry name" value="Pepdidase_M14_N"/>
    <property type="match status" value="1"/>
</dbReference>
<dbReference type="InterPro" id="IPR000834">
    <property type="entry name" value="Peptidase_M14"/>
</dbReference>
<comment type="similarity">
    <text evidence="2">Belongs to the peptidase M14 family.</text>
</comment>
<name>A0A975HC36_9SPHN</name>
<evidence type="ECO:0000313" key="4">
    <source>
        <dbReference type="EMBL" id="QTH20040.1"/>
    </source>
</evidence>
<evidence type="ECO:0000259" key="3">
    <source>
        <dbReference type="PROSITE" id="PS52035"/>
    </source>
</evidence>
<evidence type="ECO:0000313" key="5">
    <source>
        <dbReference type="Proteomes" id="UP000664914"/>
    </source>
</evidence>